<proteinExistence type="predicted"/>
<protein>
    <submittedName>
        <fullName evidence="1">Uncharacterized protein</fullName>
    </submittedName>
</protein>
<dbReference type="Proteomes" id="UP000029067">
    <property type="component" value="Unassembled WGS sequence"/>
</dbReference>
<evidence type="ECO:0000313" key="2">
    <source>
        <dbReference type="Proteomes" id="UP000029067"/>
    </source>
</evidence>
<dbReference type="EMBL" id="JGYV01000012">
    <property type="protein sequence ID" value="KFI62007.1"/>
    <property type="molecule type" value="Genomic_DNA"/>
</dbReference>
<organism evidence="1 2">
    <name type="scientific">Bifidobacterium cuniculi</name>
    <dbReference type="NCBI Taxonomy" id="1688"/>
    <lineage>
        <taxon>Bacteria</taxon>
        <taxon>Bacillati</taxon>
        <taxon>Actinomycetota</taxon>
        <taxon>Actinomycetes</taxon>
        <taxon>Bifidobacteriales</taxon>
        <taxon>Bifidobacteriaceae</taxon>
        <taxon>Bifidobacterium</taxon>
    </lineage>
</organism>
<sequence>MYTILVPKNVQEDAPIGPDDTCDMFPLSQEEFDCLQSHLFEKYNRQFEILIAPYEEERINSREVHMALQIAKQELTKANVAMSEAYVHGLSTVVKALQTAESRHTFAELAF</sequence>
<gene>
    <name evidence="1" type="ORF">BCUN_1719</name>
</gene>
<accession>A0A087ATA7</accession>
<dbReference type="RefSeq" id="WP_033516437.1">
    <property type="nucleotide sequence ID" value="NZ_JGYV01000012.1"/>
</dbReference>
<reference evidence="1 2" key="1">
    <citation type="submission" date="2014-03" db="EMBL/GenBank/DDBJ databases">
        <title>Genomics of Bifidobacteria.</title>
        <authorList>
            <person name="Ventura M."/>
            <person name="Milani C."/>
            <person name="Lugli G.A."/>
        </authorList>
    </citation>
    <scope>NUCLEOTIDE SEQUENCE [LARGE SCALE GENOMIC DNA]</scope>
    <source>
        <strain evidence="1 2">LMG 10738</strain>
    </source>
</reference>
<evidence type="ECO:0000313" key="1">
    <source>
        <dbReference type="EMBL" id="KFI62007.1"/>
    </source>
</evidence>
<dbReference type="AlphaFoldDB" id="A0A087ATA7"/>
<comment type="caution">
    <text evidence="1">The sequence shown here is derived from an EMBL/GenBank/DDBJ whole genome shotgun (WGS) entry which is preliminary data.</text>
</comment>
<name>A0A087ATA7_9BIFI</name>
<keyword evidence="2" id="KW-1185">Reference proteome</keyword>